<evidence type="ECO:0000256" key="1">
    <source>
        <dbReference type="ARBA" id="ARBA00004123"/>
    </source>
</evidence>
<feature type="compositionally biased region" description="Polar residues" evidence="14">
    <location>
        <begin position="230"/>
        <end position="265"/>
    </location>
</feature>
<feature type="repeat" description="ANK" evidence="13">
    <location>
        <begin position="595"/>
        <end position="617"/>
    </location>
</feature>
<evidence type="ECO:0000256" key="9">
    <source>
        <dbReference type="ARBA" id="ARBA00064472"/>
    </source>
</evidence>
<evidence type="ECO:0000256" key="8">
    <source>
        <dbReference type="ARBA" id="ARBA00057515"/>
    </source>
</evidence>
<dbReference type="InterPro" id="IPR002110">
    <property type="entry name" value="Ankyrin_rpt"/>
</dbReference>
<evidence type="ECO:0000256" key="14">
    <source>
        <dbReference type="SAM" id="MobiDB-lite"/>
    </source>
</evidence>
<dbReference type="GeneID" id="101792607"/>
<dbReference type="GO" id="GO:0010468">
    <property type="term" value="P:regulation of gene expression"/>
    <property type="evidence" value="ECO:0007669"/>
    <property type="project" value="TreeGrafter"/>
</dbReference>
<feature type="repeat" description="ANK" evidence="13">
    <location>
        <begin position="631"/>
        <end position="667"/>
    </location>
</feature>
<dbReference type="FunFam" id="1.25.40.20:FF:000179">
    <property type="entry name" value="NF-kappa-B inhibitor zeta isoform X2"/>
    <property type="match status" value="1"/>
</dbReference>
<comment type="subunit">
    <text evidence="9">Interacts with NFKB1/p50. Interacts with RELA. Interacts with AKIRIN2.</text>
</comment>
<dbReference type="KEGG" id="apla:101792607"/>
<reference evidence="16" key="2">
    <citation type="submission" date="2025-08" db="UniProtKB">
        <authorList>
            <consortium name="Ensembl"/>
        </authorList>
    </citation>
    <scope>IDENTIFICATION</scope>
</reference>
<reference evidence="16" key="3">
    <citation type="submission" date="2025-09" db="UniProtKB">
        <authorList>
            <consortium name="Ensembl"/>
        </authorList>
    </citation>
    <scope>IDENTIFICATION</scope>
</reference>
<dbReference type="Ensembl" id="ENSAPLT00020008575.1">
    <property type="protein sequence ID" value="ENSAPLP00020007964.1"/>
    <property type="gene ID" value="ENSAPLG00020005855.1"/>
</dbReference>
<evidence type="ECO:0000256" key="6">
    <source>
        <dbReference type="ARBA" id="ARBA00023163"/>
    </source>
</evidence>
<dbReference type="GO" id="GO:0070974">
    <property type="term" value="F:POU domain binding"/>
    <property type="evidence" value="ECO:0007669"/>
    <property type="project" value="InterPro"/>
</dbReference>
<evidence type="ECO:0000256" key="10">
    <source>
        <dbReference type="ARBA" id="ARBA00071909"/>
    </source>
</evidence>
<dbReference type="GO" id="GO:0005634">
    <property type="term" value="C:nucleus"/>
    <property type="evidence" value="ECO:0007669"/>
    <property type="project" value="UniProtKB-SubCell"/>
</dbReference>
<dbReference type="FunFam" id="1.25.40.20:FF:000188">
    <property type="entry name" value="NF-kappa-B inhibitor zeta isoform X2"/>
    <property type="match status" value="1"/>
</dbReference>
<feature type="region of interest" description="Disordered" evidence="14">
    <location>
        <begin position="169"/>
        <end position="199"/>
    </location>
</feature>
<evidence type="ECO:0000256" key="11">
    <source>
        <dbReference type="ARBA" id="ARBA00075776"/>
    </source>
</evidence>
<dbReference type="PROSITE" id="PS50297">
    <property type="entry name" value="ANK_REP_REGION"/>
    <property type="match status" value="3"/>
</dbReference>
<organism evidence="16 17">
    <name type="scientific">Anas platyrhynchos</name>
    <name type="common">Mallard</name>
    <name type="synonym">Anas boschas</name>
    <dbReference type="NCBI Taxonomy" id="8839"/>
    <lineage>
        <taxon>Eukaryota</taxon>
        <taxon>Metazoa</taxon>
        <taxon>Chordata</taxon>
        <taxon>Craniata</taxon>
        <taxon>Vertebrata</taxon>
        <taxon>Euteleostomi</taxon>
        <taxon>Archelosauria</taxon>
        <taxon>Archosauria</taxon>
        <taxon>Dinosauria</taxon>
        <taxon>Saurischia</taxon>
        <taxon>Theropoda</taxon>
        <taxon>Coelurosauria</taxon>
        <taxon>Aves</taxon>
        <taxon>Neognathae</taxon>
        <taxon>Galloanserae</taxon>
        <taxon>Anseriformes</taxon>
        <taxon>Anatidae</taxon>
        <taxon>Anatinae</taxon>
        <taxon>Anas</taxon>
    </lineage>
</organism>
<feature type="region of interest" description="Disordered" evidence="14">
    <location>
        <begin position="32"/>
        <end position="75"/>
    </location>
</feature>
<dbReference type="InterPro" id="IPR036770">
    <property type="entry name" value="Ankyrin_rpt-contain_sf"/>
</dbReference>
<reference evidence="16" key="1">
    <citation type="submission" date="2019-08" db="EMBL/GenBank/DDBJ databases">
        <title>Three high-quality genomes provides insights into domestication of ducks.</title>
        <authorList>
            <person name="Hou Z.C."/>
            <person name="Zhu F."/>
            <person name="Yin Z.T."/>
            <person name="Zhang F."/>
        </authorList>
    </citation>
    <scope>NUCLEOTIDE SEQUENCE [LARGE SCALE GENOMIC DNA]</scope>
</reference>
<feature type="region of interest" description="Disordered" evidence="14">
    <location>
        <begin position="229"/>
        <end position="288"/>
    </location>
</feature>
<feature type="compositionally biased region" description="Basic and acidic residues" evidence="14">
    <location>
        <begin position="187"/>
        <end position="199"/>
    </location>
</feature>
<feature type="domain" description="OCA" evidence="15">
    <location>
        <begin position="91"/>
        <end position="113"/>
    </location>
</feature>
<comment type="function">
    <text evidence="8">Involved in regulation of NF-kappa-B transcription factor complexes. Inhibits NF-kappa-B activity without affecting its nuclear translocation upon stimulation. Inhibits DNA-binding of RELA and NFKB1/p50, and of the NF-kappa-B p65-p50 heterodimer and the NF-kappa-B p50-p50 homodimer. Also seems to activate NF-kappa-B-mediated transcription. In vitro, upon association with NFKB1/p50 has transcriptional activation activity and, together with NFKB1/p50 and RELA, is recruited to LCN2 promoters. Promotes transcription of LCN2 and DEFB4. Is recruited to IL-6 promoters and activates IL-6 but decreases TNF-alpha production in response to LPS. Seems to be involved in the induction of inflammatory genes activated through TLR/IL-1 receptor signaling. Involved in the induction of T helper 17 cells (Th17) differentiation upon recognition of antigen by T cell antigen receptor (TCR).</text>
</comment>
<feature type="compositionally biased region" description="Low complexity" evidence="14">
    <location>
        <begin position="38"/>
        <end position="60"/>
    </location>
</feature>
<keyword evidence="7" id="KW-0539">Nucleus</keyword>
<dbReference type="PROSITE" id="PS50088">
    <property type="entry name" value="ANK_REPEAT"/>
    <property type="match status" value="3"/>
</dbReference>
<dbReference type="GO" id="GO:0031349">
    <property type="term" value="P:positive regulation of defense response"/>
    <property type="evidence" value="ECO:0007669"/>
    <property type="project" value="UniProtKB-ARBA"/>
</dbReference>
<evidence type="ECO:0000256" key="13">
    <source>
        <dbReference type="PROSITE-ProRule" id="PRU00023"/>
    </source>
</evidence>
<dbReference type="Pfam" id="PF12796">
    <property type="entry name" value="Ank_2"/>
    <property type="match status" value="2"/>
</dbReference>
<dbReference type="OrthoDB" id="341259at2759"/>
<evidence type="ECO:0000256" key="3">
    <source>
        <dbReference type="ARBA" id="ARBA00023015"/>
    </source>
</evidence>
<evidence type="ECO:0000256" key="5">
    <source>
        <dbReference type="ARBA" id="ARBA00023159"/>
    </source>
</evidence>
<accession>A0A8B9SLA9</accession>
<protein>
    <recommendedName>
        <fullName evidence="10">NF-kappa-B inhibitor zeta</fullName>
    </recommendedName>
    <alternativeName>
        <fullName evidence="11">I-kappa-B-zeta</fullName>
    </alternativeName>
    <alternativeName>
        <fullName evidence="12">Molecule possessing ankyrin repeats induced by lipopolysaccharide</fullName>
    </alternativeName>
</protein>
<evidence type="ECO:0000313" key="17">
    <source>
        <dbReference type="Proteomes" id="UP000694400"/>
    </source>
</evidence>
<evidence type="ECO:0000256" key="12">
    <source>
        <dbReference type="ARBA" id="ARBA00078782"/>
    </source>
</evidence>
<dbReference type="PANTHER" id="PTHR24124:SF5">
    <property type="entry name" value="NF-KAPPA-B INHIBITOR ZETA"/>
    <property type="match status" value="1"/>
</dbReference>
<dbReference type="PROSITE" id="PS52003">
    <property type="entry name" value="OCA"/>
    <property type="match status" value="1"/>
</dbReference>
<keyword evidence="4 13" id="KW-0040">ANK repeat</keyword>
<evidence type="ECO:0000256" key="4">
    <source>
        <dbReference type="ARBA" id="ARBA00023043"/>
    </source>
</evidence>
<feature type="repeat" description="ANK" evidence="13">
    <location>
        <begin position="462"/>
        <end position="494"/>
    </location>
</feature>
<dbReference type="SUPFAM" id="SSF48403">
    <property type="entry name" value="Ankyrin repeat"/>
    <property type="match status" value="1"/>
</dbReference>
<dbReference type="Proteomes" id="UP000694400">
    <property type="component" value="Chromosome 1"/>
</dbReference>
<dbReference type="CTD" id="64332"/>
<evidence type="ECO:0000256" key="2">
    <source>
        <dbReference type="ARBA" id="ARBA00022737"/>
    </source>
</evidence>
<feature type="compositionally biased region" description="Polar residues" evidence="14">
    <location>
        <begin position="275"/>
        <end position="288"/>
    </location>
</feature>
<dbReference type="Gene3D" id="1.25.40.20">
    <property type="entry name" value="Ankyrin repeat-containing domain"/>
    <property type="match status" value="2"/>
</dbReference>
<keyword evidence="5" id="KW-0010">Activator</keyword>
<dbReference type="PANTHER" id="PTHR24124">
    <property type="entry name" value="ANKYRIN REPEAT FAMILY A"/>
    <property type="match status" value="1"/>
</dbReference>
<sequence>MIVDSSRDAAPDGGDAGALSSPINLAYFYGASPHSSEGSCSPAHSAPGSPGSDSDLSVSSRGGGRRDSSRGGARPALQAVEQHMGGGKQHRGPFQGVRVKNSVKELLLHFRSSKQMSSGTAAEDCKAQGGLVNYEQYTAELKSILGHSGKRKAPELLSDGPSFKRQANIHPHLLTPPQTPTSMDSMEETHKNEPKHDSSSDLLQNIINIKNESSPVSLNTVQVSWLHGVSSHSSPGEQYQDSPGTQTFSPSQKYQAFQDHTSQNMLDPPQHYPFPSSQNQELSQSYTSDASLEYRPFSASDQSPSYQPNTFESHELQYCPSQSFSSLLNDSEGSENISAPLQPLTSAHPQSDVSSHAQNFSLAPNNICGSLERSISLAALNVSLPHQNVARNTTQLGKSFFQWQVEQEENKLANISQDQFLAKDSDGDTFLHIAVAQGRRALSYVLARKMAALHMLDIKEHNGQSAFQVAVAANQHLIVQDLVSLGAQVNTTDCWGRTPLHVCAEKGHAQVLQAIQKGAMGSNQYVDLEATNYDGLTALHCAVLAHNAVLHELQNCQPPHSPEVQELLLRNKSLVETIKTLIQMGASVEAKDRKSGRSALHLAAEEANLELIRLFLELPNCLSFVNAKAYNGNTALHVAASLQYRVSQLDAVRLLMRKGADPSARNLENEQPVHLVPDGLVGEQIRRILKGKAIQQRASPF</sequence>
<dbReference type="GO" id="GO:0003677">
    <property type="term" value="F:DNA binding"/>
    <property type="evidence" value="ECO:0007669"/>
    <property type="project" value="InterPro"/>
</dbReference>
<dbReference type="SMART" id="SM00248">
    <property type="entry name" value="ANK"/>
    <property type="match status" value="6"/>
</dbReference>
<keyword evidence="2" id="KW-0677">Repeat</keyword>
<feature type="region of interest" description="Disordered" evidence="14">
    <location>
        <begin position="324"/>
        <end position="356"/>
    </location>
</feature>
<dbReference type="PRINTS" id="PR01415">
    <property type="entry name" value="ANKYRIN"/>
</dbReference>
<gene>
    <name evidence="16" type="primary">NFKBIZ</name>
</gene>
<dbReference type="AlphaFoldDB" id="A0A8B9SLA9"/>
<keyword evidence="6" id="KW-0804">Transcription</keyword>
<proteinExistence type="predicted"/>
<dbReference type="RefSeq" id="XP_027305324.2">
    <property type="nucleotide sequence ID" value="XM_027449523.3"/>
</dbReference>
<evidence type="ECO:0000313" key="16">
    <source>
        <dbReference type="Ensembl" id="ENSAPLP00020007964.1"/>
    </source>
</evidence>
<evidence type="ECO:0000259" key="15">
    <source>
        <dbReference type="PROSITE" id="PS52003"/>
    </source>
</evidence>
<comment type="subcellular location">
    <subcellularLocation>
        <location evidence="1">Nucleus</location>
    </subcellularLocation>
</comment>
<name>A0A8B9SLA9_ANAPL</name>
<dbReference type="InterPro" id="IPR047571">
    <property type="entry name" value="OCA"/>
</dbReference>
<evidence type="ECO:0000256" key="7">
    <source>
        <dbReference type="ARBA" id="ARBA00023242"/>
    </source>
</evidence>
<keyword evidence="3" id="KW-0805">Transcription regulation</keyword>